<dbReference type="Proteomes" id="UP001479436">
    <property type="component" value="Unassembled WGS sequence"/>
</dbReference>
<evidence type="ECO:0000256" key="1">
    <source>
        <dbReference type="SAM" id="MobiDB-lite"/>
    </source>
</evidence>
<evidence type="ECO:0000313" key="3">
    <source>
        <dbReference type="EMBL" id="KAK9762089.1"/>
    </source>
</evidence>
<evidence type="ECO:0000259" key="2">
    <source>
        <dbReference type="SMART" id="SM01017"/>
    </source>
</evidence>
<accession>A0ABR2WKU1</accession>
<proteinExistence type="predicted"/>
<dbReference type="Gene3D" id="2.60.40.640">
    <property type="match status" value="2"/>
</dbReference>
<name>A0ABR2WKU1_9FUNG</name>
<dbReference type="SMART" id="SM01017">
    <property type="entry name" value="Arrestin_C"/>
    <property type="match status" value="1"/>
</dbReference>
<comment type="caution">
    <text evidence="3">The sequence shown here is derived from an EMBL/GenBank/DDBJ whole genome shotgun (WGS) entry which is preliminary data.</text>
</comment>
<protein>
    <recommendedName>
        <fullName evidence="2">Arrestin C-terminal-like domain-containing protein</fullName>
    </recommendedName>
</protein>
<dbReference type="InterPro" id="IPR014752">
    <property type="entry name" value="Arrestin-like_C"/>
</dbReference>
<dbReference type="PANTHER" id="PTHR11188">
    <property type="entry name" value="ARRESTIN DOMAIN CONTAINING PROTEIN"/>
    <property type="match status" value="1"/>
</dbReference>
<dbReference type="InterPro" id="IPR050357">
    <property type="entry name" value="Arrestin_domain-protein"/>
</dbReference>
<dbReference type="EMBL" id="JASJQH010001096">
    <property type="protein sequence ID" value="KAK9762089.1"/>
    <property type="molecule type" value="Genomic_DNA"/>
</dbReference>
<gene>
    <name evidence="3" type="ORF">K7432_012500</name>
</gene>
<feature type="region of interest" description="Disordered" evidence="1">
    <location>
        <begin position="357"/>
        <end position="379"/>
    </location>
</feature>
<reference evidence="3 4" key="1">
    <citation type="submission" date="2023-04" db="EMBL/GenBank/DDBJ databases">
        <title>Genome of Basidiobolus ranarum AG-B5.</title>
        <authorList>
            <person name="Stajich J.E."/>
            <person name="Carter-House D."/>
            <person name="Gryganskyi A."/>
        </authorList>
    </citation>
    <scope>NUCLEOTIDE SEQUENCE [LARGE SCALE GENOMIC DNA]</scope>
    <source>
        <strain evidence="3 4">AG-B5</strain>
    </source>
</reference>
<dbReference type="InterPro" id="IPR011022">
    <property type="entry name" value="Arrestin_C-like"/>
</dbReference>
<dbReference type="PANTHER" id="PTHR11188:SF17">
    <property type="entry name" value="FI21816P1"/>
    <property type="match status" value="1"/>
</dbReference>
<feature type="domain" description="Arrestin C-terminal-like" evidence="2">
    <location>
        <begin position="190"/>
        <end position="329"/>
    </location>
</feature>
<dbReference type="Pfam" id="PF02752">
    <property type="entry name" value="Arrestin_C"/>
    <property type="match status" value="1"/>
</dbReference>
<keyword evidence="4" id="KW-1185">Reference proteome</keyword>
<sequence length="379" mass="43609">MFHTPISDDLFCILINTNATKGVVSERVEILLQPQMLFKIELNQDTFNSSYEDQEDRVFQVVGRLIFLPTFSMKITRIKLEFTGELCIRQELNRVRKLFYQHHWIFHGQAEGTQTFEKGRLYSYPFHLPIPGDIPESVDVDNARIHYQFRATAEAPLYLPNFKTSRDIVIRRHMGPTLSLQFNTKSQGIWQDALSYDISIPTSDYSVGSKIPIRFKLEKLTQQANINFIGFSLRERTMYRIPNSSGDGQAGTTVSEHRRWVKTEVSFFNQVTTQGMVELNIPKSPKKIHYDCITENVEVKHTLHIRLDFKYGRRTGNVLVVFPIIVKQALMNQLLITDAITEMLPCYDPSDLPPLYGTPTLHGGESPPSYEPRSTSIES</sequence>
<organism evidence="3 4">
    <name type="scientific">Basidiobolus ranarum</name>
    <dbReference type="NCBI Taxonomy" id="34480"/>
    <lineage>
        <taxon>Eukaryota</taxon>
        <taxon>Fungi</taxon>
        <taxon>Fungi incertae sedis</taxon>
        <taxon>Zoopagomycota</taxon>
        <taxon>Entomophthoromycotina</taxon>
        <taxon>Basidiobolomycetes</taxon>
        <taxon>Basidiobolales</taxon>
        <taxon>Basidiobolaceae</taxon>
        <taxon>Basidiobolus</taxon>
    </lineage>
</organism>
<evidence type="ECO:0000313" key="4">
    <source>
        <dbReference type="Proteomes" id="UP001479436"/>
    </source>
</evidence>